<keyword evidence="3" id="KW-0175">Coiled coil</keyword>
<dbReference type="PANTHER" id="PTHR19957:SF19">
    <property type="entry name" value="SYNTAXIN-4"/>
    <property type="match status" value="1"/>
</dbReference>
<keyword evidence="5" id="KW-1133">Transmembrane helix</keyword>
<keyword evidence="5" id="KW-0472">Membrane</keyword>
<evidence type="ECO:0000256" key="3">
    <source>
        <dbReference type="SAM" id="Coils"/>
    </source>
</evidence>
<feature type="coiled-coil region" evidence="3">
    <location>
        <begin position="252"/>
        <end position="289"/>
    </location>
</feature>
<organism evidence="7 8">
    <name type="scientific">Chilo suppressalis</name>
    <name type="common">Asiatic rice borer moth</name>
    <dbReference type="NCBI Taxonomy" id="168631"/>
    <lineage>
        <taxon>Eukaryota</taxon>
        <taxon>Metazoa</taxon>
        <taxon>Ecdysozoa</taxon>
        <taxon>Arthropoda</taxon>
        <taxon>Hexapoda</taxon>
        <taxon>Insecta</taxon>
        <taxon>Pterygota</taxon>
        <taxon>Neoptera</taxon>
        <taxon>Endopterygota</taxon>
        <taxon>Lepidoptera</taxon>
        <taxon>Glossata</taxon>
        <taxon>Ditrysia</taxon>
        <taxon>Pyraloidea</taxon>
        <taxon>Crambidae</taxon>
        <taxon>Crambinae</taxon>
        <taxon>Chilo</taxon>
    </lineage>
</organism>
<dbReference type="PROSITE" id="PS00914">
    <property type="entry name" value="SYNTAXIN"/>
    <property type="match status" value="1"/>
</dbReference>
<keyword evidence="5" id="KW-0812">Transmembrane</keyword>
<dbReference type="Proteomes" id="UP001153292">
    <property type="component" value="Chromosome 7"/>
</dbReference>
<proteinExistence type="inferred from homology"/>
<comment type="similarity">
    <text evidence="2">Belongs to the syntaxin family.</text>
</comment>
<comment type="subcellular location">
    <subcellularLocation>
        <location evidence="1">Membrane</location>
        <topology evidence="1">Single-pass type IV membrane protein</topology>
    </subcellularLocation>
</comment>
<protein>
    <recommendedName>
        <fullName evidence="6">t-SNARE coiled-coil homology domain-containing protein</fullName>
    </recommendedName>
</protein>
<evidence type="ECO:0000259" key="6">
    <source>
        <dbReference type="PROSITE" id="PS50192"/>
    </source>
</evidence>
<evidence type="ECO:0000313" key="7">
    <source>
        <dbReference type="EMBL" id="CAH0692641.1"/>
    </source>
</evidence>
<feature type="domain" description="T-SNARE coiled-coil homology" evidence="6">
    <location>
        <begin position="266"/>
        <end position="328"/>
    </location>
</feature>
<evidence type="ECO:0000256" key="1">
    <source>
        <dbReference type="ARBA" id="ARBA00004211"/>
    </source>
</evidence>
<dbReference type="InterPro" id="IPR010989">
    <property type="entry name" value="SNARE"/>
</dbReference>
<dbReference type="InterPro" id="IPR000727">
    <property type="entry name" value="T_SNARE_dom"/>
</dbReference>
<dbReference type="PANTHER" id="PTHR19957">
    <property type="entry name" value="SYNTAXIN"/>
    <property type="match status" value="1"/>
</dbReference>
<sequence>PVAISQVRESRASRAARGGAWRPVRRAITGALISARLDTGAREPHHAAGTHTPTPPDHADSGRCPATADYTTATMRSKDRLPELQRVLGSGAAAGEEEVLLEPPQPDPDVEAMFQEVDRMRGWINELNGNTQLVRRLHADPTFHTNKQLQDQLDSLVTQSHATAAKVCGALRQFEERARSRGGDARTRMARLQYAATRHLYADGLHRHHHALAALRDNRLHLLHEQIKLTNLTISDEECQNLLDSKNISLFVDNLKAETAEARRALREVEARHEELARLEASLQEVRDLFQQLAYLVAQQQEQIDSVEYFALQATGYVELGGQQLLSGKVSHKRANQKKIGLVICLVTGFIIVLLVLIIT</sequence>
<dbReference type="InterPro" id="IPR006012">
    <property type="entry name" value="Syntaxin/epimorphin_CS"/>
</dbReference>
<dbReference type="Gene3D" id="1.20.5.110">
    <property type="match status" value="1"/>
</dbReference>
<dbReference type="Gene3D" id="1.20.58.70">
    <property type="match status" value="1"/>
</dbReference>
<evidence type="ECO:0000313" key="8">
    <source>
        <dbReference type="Proteomes" id="UP001153292"/>
    </source>
</evidence>
<dbReference type="EMBL" id="OU963900">
    <property type="protein sequence ID" value="CAH0692641.1"/>
    <property type="molecule type" value="Genomic_DNA"/>
</dbReference>
<evidence type="ECO:0000256" key="2">
    <source>
        <dbReference type="ARBA" id="ARBA00009063"/>
    </source>
</evidence>
<dbReference type="SMART" id="SM00397">
    <property type="entry name" value="t_SNARE"/>
    <property type="match status" value="1"/>
</dbReference>
<feature type="non-terminal residue" evidence="7">
    <location>
        <position position="360"/>
    </location>
</feature>
<evidence type="ECO:0000256" key="5">
    <source>
        <dbReference type="SAM" id="Phobius"/>
    </source>
</evidence>
<gene>
    <name evidence="7" type="ORF">CHILSU_LOCUS10137</name>
</gene>
<feature type="region of interest" description="Disordered" evidence="4">
    <location>
        <begin position="1"/>
        <end position="20"/>
    </location>
</feature>
<keyword evidence="8" id="KW-1185">Reference proteome</keyword>
<evidence type="ECO:0000256" key="4">
    <source>
        <dbReference type="SAM" id="MobiDB-lite"/>
    </source>
</evidence>
<name>A0ABN8EGZ9_CHISP</name>
<feature type="transmembrane region" description="Helical" evidence="5">
    <location>
        <begin position="340"/>
        <end position="359"/>
    </location>
</feature>
<dbReference type="InterPro" id="IPR045242">
    <property type="entry name" value="Syntaxin"/>
</dbReference>
<dbReference type="PROSITE" id="PS50192">
    <property type="entry name" value="T_SNARE"/>
    <property type="match status" value="1"/>
</dbReference>
<accession>A0ABN8EGZ9</accession>
<reference evidence="7" key="1">
    <citation type="submission" date="2021-12" db="EMBL/GenBank/DDBJ databases">
        <authorList>
            <person name="King R."/>
        </authorList>
    </citation>
    <scope>NUCLEOTIDE SEQUENCE</scope>
</reference>
<dbReference type="SUPFAM" id="SSF47661">
    <property type="entry name" value="t-snare proteins"/>
    <property type="match status" value="1"/>
</dbReference>
<dbReference type="CDD" id="cd15848">
    <property type="entry name" value="SNARE_syntaxin1-like"/>
    <property type="match status" value="1"/>
</dbReference>
<feature type="region of interest" description="Disordered" evidence="4">
    <location>
        <begin position="37"/>
        <end position="66"/>
    </location>
</feature>